<dbReference type="InterPro" id="IPR013881">
    <property type="entry name" value="Pre-mRNA_splic_Prp3_dom"/>
</dbReference>
<sequence>MDPGRSQPPTKKRKTRWGVVEGGATSQNSGPSPVVEGPRASQESQTRKPRDVQQILSRIGDLSDVLNRARASKGQALLPRHATLRINQALPERMKSTKVDPKNNPFYDPTIKTKVGLKPKLGALRFVTQGYYVSKQRRIEKKLGVEADQTLDSVRISPPDSEVSTQQLALAAALEFVGARKSKHEKAAPLSVDALASTTKSSGQSKQQVTEPVAEVSEDLDWWDMKLLIKLTPETIEKKRLGRGGNGEEDNAGGSAPGSAANGSVIKPIAGLLSEEELRWFDREFPYEMKKNIITHLVQHPVPIEPIADRESAIAPAIYLTLEERKRMRRQRNKEREQDKRDKIQMGLIEPDPPKVKLSNLMRVLGDEAVTNPTAIEMKVRQQVAERLKAHEQRNRERQLTDERRREKTKEKWVAAQETSVLVQVTVFQLKDITDKQCLYKIHQNAKDYHMTGAAILCPGVRNLVIVEGSSRAVKRYKALMMRRIKWPEPDNPLDPFCKLVWEGPMKGRCFKYWQMCPCRTLEDVKSVFDKHEAAAYWTIVENYRDQHADLV</sequence>
<comment type="caution">
    <text evidence="8">The sequence shown here is derived from an EMBL/GenBank/DDBJ whole genome shotgun (WGS) entry which is preliminary data.</text>
</comment>
<feature type="domain" description="Pre-mRNA-splicing factor 3" evidence="7">
    <location>
        <begin position="104"/>
        <end position="401"/>
    </location>
</feature>
<comment type="subcellular location">
    <subcellularLocation>
        <location evidence="1">Nucleus</location>
    </subcellularLocation>
</comment>
<dbReference type="GO" id="GO:0046540">
    <property type="term" value="C:U4/U6 x U5 tri-snRNP complex"/>
    <property type="evidence" value="ECO:0007669"/>
    <property type="project" value="InterPro"/>
</dbReference>
<protein>
    <submittedName>
        <fullName evidence="8">Pre-mRNA processing factor 3 (Prp3)</fullName>
    </submittedName>
</protein>
<feature type="region of interest" description="Disordered" evidence="5">
    <location>
        <begin position="1"/>
        <end position="54"/>
    </location>
</feature>
<dbReference type="GeneID" id="22914050"/>
<dbReference type="InterPro" id="IPR027104">
    <property type="entry name" value="Prp3"/>
</dbReference>
<reference evidence="8" key="1">
    <citation type="submission" date="2013-12" db="EMBL/GenBank/DDBJ databases">
        <authorList>
            <person name="Omoto C.K."/>
            <person name="Sibley D."/>
            <person name="Venepally P."/>
            <person name="Hadjithomas M."/>
            <person name="Karamycheva S."/>
            <person name="Brunk B."/>
            <person name="Roos D."/>
            <person name="Caler E."/>
            <person name="Lorenzi H."/>
        </authorList>
    </citation>
    <scope>NUCLEOTIDE SEQUENCE</scope>
</reference>
<keyword evidence="2" id="KW-0507">mRNA processing</keyword>
<evidence type="ECO:0000313" key="8">
    <source>
        <dbReference type="EMBL" id="EZG55334.1"/>
    </source>
</evidence>
<feature type="domain" description="Small nuclear ribonucleoprotein Prp3 C-terminal" evidence="6">
    <location>
        <begin position="427"/>
        <end position="540"/>
    </location>
</feature>
<dbReference type="PANTHER" id="PTHR14212">
    <property type="entry name" value="U4/U6-ASSOCIATED RNA SPLICING FACTOR-RELATED"/>
    <property type="match status" value="1"/>
</dbReference>
<dbReference type="Pfam" id="PF08572">
    <property type="entry name" value="PRP3"/>
    <property type="match status" value="1"/>
</dbReference>
<feature type="region of interest" description="Disordered" evidence="5">
    <location>
        <begin position="240"/>
        <end position="261"/>
    </location>
</feature>
<evidence type="ECO:0000256" key="5">
    <source>
        <dbReference type="SAM" id="MobiDB-lite"/>
    </source>
</evidence>
<keyword evidence="4" id="KW-0539">Nucleus</keyword>
<dbReference type="CDD" id="cd24162">
    <property type="entry name" value="Prp3_C"/>
    <property type="match status" value="1"/>
</dbReference>
<evidence type="ECO:0000256" key="2">
    <source>
        <dbReference type="ARBA" id="ARBA00022664"/>
    </source>
</evidence>
<dbReference type="PANTHER" id="PTHR14212:SF0">
    <property type="entry name" value="U4_U6 SMALL NUCLEAR RIBONUCLEOPROTEIN PRP3"/>
    <property type="match status" value="1"/>
</dbReference>
<dbReference type="AlphaFoldDB" id="A0A023B371"/>
<evidence type="ECO:0000256" key="3">
    <source>
        <dbReference type="ARBA" id="ARBA00023187"/>
    </source>
</evidence>
<dbReference type="OrthoDB" id="10264544at2759"/>
<dbReference type="Pfam" id="PF06544">
    <property type="entry name" value="Prp3_C"/>
    <property type="match status" value="1"/>
</dbReference>
<dbReference type="GO" id="GO:0000398">
    <property type="term" value="P:mRNA splicing, via spliceosome"/>
    <property type="evidence" value="ECO:0007669"/>
    <property type="project" value="InterPro"/>
</dbReference>
<evidence type="ECO:0000313" key="9">
    <source>
        <dbReference type="Proteomes" id="UP000019763"/>
    </source>
</evidence>
<proteinExistence type="predicted"/>
<evidence type="ECO:0000259" key="6">
    <source>
        <dbReference type="Pfam" id="PF06544"/>
    </source>
</evidence>
<organism evidence="8 9">
    <name type="scientific">Gregarina niphandrodes</name>
    <name type="common">Septate eugregarine</name>
    <dbReference type="NCBI Taxonomy" id="110365"/>
    <lineage>
        <taxon>Eukaryota</taxon>
        <taxon>Sar</taxon>
        <taxon>Alveolata</taxon>
        <taxon>Apicomplexa</taxon>
        <taxon>Conoidasida</taxon>
        <taxon>Gregarinasina</taxon>
        <taxon>Eugregarinorida</taxon>
        <taxon>Gregarinidae</taxon>
        <taxon>Gregarina</taxon>
    </lineage>
</organism>
<dbReference type="VEuPathDB" id="CryptoDB:GNI_114430"/>
<evidence type="ECO:0000259" key="7">
    <source>
        <dbReference type="Pfam" id="PF08572"/>
    </source>
</evidence>
<gene>
    <name evidence="8" type="ORF">GNI_114430</name>
</gene>
<dbReference type="Proteomes" id="UP000019763">
    <property type="component" value="Unassembled WGS sequence"/>
</dbReference>
<accession>A0A023B371</accession>
<dbReference type="eggNOG" id="KOG2769">
    <property type="taxonomic scope" value="Eukaryota"/>
</dbReference>
<keyword evidence="9" id="KW-1185">Reference proteome</keyword>
<feature type="compositionally biased region" description="Low complexity" evidence="5">
    <location>
        <begin position="252"/>
        <end position="261"/>
    </location>
</feature>
<dbReference type="InterPro" id="IPR010541">
    <property type="entry name" value="Prp3_C"/>
</dbReference>
<dbReference type="EMBL" id="AFNH02000853">
    <property type="protein sequence ID" value="EZG55334.1"/>
    <property type="molecule type" value="Genomic_DNA"/>
</dbReference>
<evidence type="ECO:0000256" key="4">
    <source>
        <dbReference type="ARBA" id="ARBA00023242"/>
    </source>
</evidence>
<evidence type="ECO:0000256" key="1">
    <source>
        <dbReference type="ARBA" id="ARBA00004123"/>
    </source>
</evidence>
<dbReference type="RefSeq" id="XP_011131629.1">
    <property type="nucleotide sequence ID" value="XM_011133327.1"/>
</dbReference>
<keyword evidence="3" id="KW-0508">mRNA splicing</keyword>
<name>A0A023B371_GRENI</name>